<dbReference type="Proteomes" id="UP001604043">
    <property type="component" value="Unassembled WGS sequence"/>
</dbReference>
<feature type="transmembrane region" description="Helical" evidence="1">
    <location>
        <begin position="38"/>
        <end position="57"/>
    </location>
</feature>
<dbReference type="PANTHER" id="PTHR32309:SF13">
    <property type="entry name" value="FERRIC ENTEROBACTIN TRANSPORT PROTEIN FEPE"/>
    <property type="match status" value="1"/>
</dbReference>
<sequence length="706" mass="77520">MLMPHAAQPDATDSSPAVASGSLGFTVRDFLIATFYHIRIVLLAAALPFAIAIGAAVTSRTEYTASSLLMVIVSREVSNAQNVTDSGPSVLSIEGLKQVESEVQIIESADVVRATVEQVGMDRLFPPGRFSAITRMFSSDKDAVDKAVERFQASLRASVLADSNVIRVSFTNPDRDVAVEAADALVKNYLSVRRRLFENPTAKILKLEVERFRQDLSSVDAQIEKLKAKVGIIEFSQDAILASNQVDGILQRRRQVAEREVAVTAQLTEAEKQLAALPDSVFDFSEKTDALPGDEDNNTLTKLLLERDRVSSQYAPGSQLLRDLDRQIVTIRARIKSRSERRYNTDRAIRNPQVNYIQNMILSLRVEQDSLARQKGELVQQQRVAEERLAALRAAETPLIELNRRRDSLSEGFREYQRRAVAASIEEAAAQSRQSSVRVVQDAGSAVTKRSLALPLVAAGLFAGLLFGGAAGAIASTLRTSFIMPGEAERALGMPAIAVLDDTGEQPDSLATERAISSCATLLLDTRIDDQPLRAIHFLSPEDDDALPWFARSLAEEFARQRQKRTLFVDLCSATPYPLVGGDSAVRGGVAVVATPVPLLWVAAEADRSPLLDLRLPIAEAEMMMAELKQAFDCIVVCSNLPRASLVTQRFSQLVDGNVMAVQAERTRKPAALHLRDSVIESGGLLFGFIFLGRRYYLPNWLYRRA</sequence>
<dbReference type="PANTHER" id="PTHR32309">
    <property type="entry name" value="TYROSINE-PROTEIN KINASE"/>
    <property type="match status" value="1"/>
</dbReference>
<organism evidence="2 3">
    <name type="scientific">Xanthobacter aminoxidans</name>
    <dbReference type="NCBI Taxonomy" id="186280"/>
    <lineage>
        <taxon>Bacteria</taxon>
        <taxon>Pseudomonadati</taxon>
        <taxon>Pseudomonadota</taxon>
        <taxon>Alphaproteobacteria</taxon>
        <taxon>Hyphomicrobiales</taxon>
        <taxon>Xanthobacteraceae</taxon>
        <taxon>Xanthobacter</taxon>
    </lineage>
</organism>
<evidence type="ECO:0000256" key="1">
    <source>
        <dbReference type="SAM" id="Phobius"/>
    </source>
</evidence>
<dbReference type="RefSeq" id="WP_029555312.1">
    <property type="nucleotide sequence ID" value="NZ_JAMJXC010000010.1"/>
</dbReference>
<dbReference type="InterPro" id="IPR050445">
    <property type="entry name" value="Bact_polysacc_biosynth/exp"/>
</dbReference>
<keyword evidence="1" id="KW-0812">Transmembrane</keyword>
<proteinExistence type="predicted"/>
<accession>A0ABW6ZAH4</accession>
<keyword evidence="1" id="KW-1133">Transmembrane helix</keyword>
<feature type="transmembrane region" description="Helical" evidence="1">
    <location>
        <begin position="452"/>
        <end position="475"/>
    </location>
</feature>
<evidence type="ECO:0000313" key="2">
    <source>
        <dbReference type="EMBL" id="MFG1250767.1"/>
    </source>
</evidence>
<protein>
    <submittedName>
        <fullName evidence="2">Lipopolysaccharide biosynthesis protein</fullName>
    </submittedName>
</protein>
<gene>
    <name evidence="2" type="ORF">V5F30_01035</name>
</gene>
<evidence type="ECO:0000313" key="3">
    <source>
        <dbReference type="Proteomes" id="UP001604043"/>
    </source>
</evidence>
<name>A0ABW6ZAH4_9HYPH</name>
<dbReference type="EMBL" id="JBAFUR010000001">
    <property type="protein sequence ID" value="MFG1250767.1"/>
    <property type="molecule type" value="Genomic_DNA"/>
</dbReference>
<keyword evidence="1" id="KW-0472">Membrane</keyword>
<comment type="caution">
    <text evidence="2">The sequence shown here is derived from an EMBL/GenBank/DDBJ whole genome shotgun (WGS) entry which is preliminary data.</text>
</comment>
<reference evidence="2 3" key="1">
    <citation type="submission" date="2024-02" db="EMBL/GenBank/DDBJ databases">
        <title>Expansion and revision of Xanthobacter and proposal of Roseixanthobacter gen. nov.</title>
        <authorList>
            <person name="Soltysiak M.P.M."/>
            <person name="Jalihal A."/>
            <person name="Ory A."/>
            <person name="Chrisophersen C."/>
            <person name="Lee A.D."/>
            <person name="Boulton J."/>
            <person name="Springer M."/>
        </authorList>
    </citation>
    <scope>NUCLEOTIDE SEQUENCE [LARGE SCALE GENOMIC DNA]</scope>
    <source>
        <strain evidence="2 3">CB5</strain>
    </source>
</reference>
<keyword evidence="3" id="KW-1185">Reference proteome</keyword>